<feature type="region of interest" description="Disordered" evidence="1">
    <location>
        <begin position="212"/>
        <end position="242"/>
    </location>
</feature>
<sequence length="359" mass="39847">MNSEINGIERRNSPLLLTLFSSPLQSEVIRPTTPIKSGVARRHIASKGEQRFLRWQKGKPSVMQSPIGGSSLVLRKEHSVCNPEEQSLLSPRTARYQRSPLSEVLEDETSRRMKVAVSTLRHQAAGVGLGVGQRVPPEGNPVKSSRQQQSLDTSSQHDGFPERRRSRQGDGLQWSLRGLLALDLWWTVDAAQFFHRGPAMNTGILRRWLGNADAPTVRTPPPTGNEDDAENREGRERKSGGGTACKFRCLSQPLGRRYWCVTVSRGRETISKSARRALPLPPALPPPLSALRAPSRFPRTRVLRGRAASPSHLPSLPPSLRYARVIRYALRTNAAQSSRPMARALHVQGLGTSYKQTLH</sequence>
<dbReference type="Proteomes" id="UP001215598">
    <property type="component" value="Unassembled WGS sequence"/>
</dbReference>
<accession>A0AAD7JP40</accession>
<reference evidence="2" key="1">
    <citation type="submission" date="2023-03" db="EMBL/GenBank/DDBJ databases">
        <title>Massive genome expansion in bonnet fungi (Mycena s.s.) driven by repeated elements and novel gene families across ecological guilds.</title>
        <authorList>
            <consortium name="Lawrence Berkeley National Laboratory"/>
            <person name="Harder C.B."/>
            <person name="Miyauchi S."/>
            <person name="Viragh M."/>
            <person name="Kuo A."/>
            <person name="Thoen E."/>
            <person name="Andreopoulos B."/>
            <person name="Lu D."/>
            <person name="Skrede I."/>
            <person name="Drula E."/>
            <person name="Henrissat B."/>
            <person name="Morin E."/>
            <person name="Kohler A."/>
            <person name="Barry K."/>
            <person name="LaButti K."/>
            <person name="Morin E."/>
            <person name="Salamov A."/>
            <person name="Lipzen A."/>
            <person name="Mereny Z."/>
            <person name="Hegedus B."/>
            <person name="Baldrian P."/>
            <person name="Stursova M."/>
            <person name="Weitz H."/>
            <person name="Taylor A."/>
            <person name="Grigoriev I.V."/>
            <person name="Nagy L.G."/>
            <person name="Martin F."/>
            <person name="Kauserud H."/>
        </authorList>
    </citation>
    <scope>NUCLEOTIDE SEQUENCE</scope>
    <source>
        <strain evidence="2">CBHHK182m</strain>
    </source>
</reference>
<evidence type="ECO:0000256" key="1">
    <source>
        <dbReference type="SAM" id="MobiDB-lite"/>
    </source>
</evidence>
<name>A0AAD7JP40_9AGAR</name>
<organism evidence="2 3">
    <name type="scientific">Mycena metata</name>
    <dbReference type="NCBI Taxonomy" id="1033252"/>
    <lineage>
        <taxon>Eukaryota</taxon>
        <taxon>Fungi</taxon>
        <taxon>Dikarya</taxon>
        <taxon>Basidiomycota</taxon>
        <taxon>Agaricomycotina</taxon>
        <taxon>Agaricomycetes</taxon>
        <taxon>Agaricomycetidae</taxon>
        <taxon>Agaricales</taxon>
        <taxon>Marasmiineae</taxon>
        <taxon>Mycenaceae</taxon>
        <taxon>Mycena</taxon>
    </lineage>
</organism>
<dbReference type="EMBL" id="JARKIB010000019">
    <property type="protein sequence ID" value="KAJ7768965.1"/>
    <property type="molecule type" value="Genomic_DNA"/>
</dbReference>
<evidence type="ECO:0000313" key="3">
    <source>
        <dbReference type="Proteomes" id="UP001215598"/>
    </source>
</evidence>
<gene>
    <name evidence="2" type="ORF">B0H16DRAFT_1452890</name>
</gene>
<dbReference type="AlphaFoldDB" id="A0AAD7JP40"/>
<feature type="compositionally biased region" description="Polar residues" evidence="1">
    <location>
        <begin position="142"/>
        <end position="157"/>
    </location>
</feature>
<protein>
    <submittedName>
        <fullName evidence="2">Uncharacterized protein</fullName>
    </submittedName>
</protein>
<keyword evidence="3" id="KW-1185">Reference proteome</keyword>
<evidence type="ECO:0000313" key="2">
    <source>
        <dbReference type="EMBL" id="KAJ7768965.1"/>
    </source>
</evidence>
<feature type="region of interest" description="Disordered" evidence="1">
    <location>
        <begin position="127"/>
        <end position="168"/>
    </location>
</feature>
<comment type="caution">
    <text evidence="2">The sequence shown here is derived from an EMBL/GenBank/DDBJ whole genome shotgun (WGS) entry which is preliminary data.</text>
</comment>
<proteinExistence type="predicted"/>